<dbReference type="Proteomes" id="UP000001015">
    <property type="component" value="Chromosome"/>
</dbReference>
<accession>Q96YJ0</accession>
<sequence length="353" mass="40611">MNTNSLLQEYYKALREALQQIFTALTSVRKDTLTRLVLGGVMGGTATEIAQAVDMDYETVLKNLDKLANINLIKIVKEIVKDHPVQLIIDDTHNHKARALPVSRNGTQAFYCREHKRYEPAIQLLIIAIKDLYTNETYIITIIPYIPQKVAEILKERGEKAEYKTKIQLYLETLPTILNEYNVTTISFDSWYVNSKTLLPNTIGELKANSRVVEGDRHVPVAEFPEGEYLVEYLGTPIKLLVIDNYKDMGKRYFFSTNTKDTPEDIITTWENRWDIEVVIRELKALGLEKSSFLTWIRNKGFITLKALSLLLVLSFKYSLGLRLGAKRISRMIKSIYQSLGGIKKLFKRRKKT</sequence>
<evidence type="ECO:0000313" key="2">
    <source>
        <dbReference type="EMBL" id="BAB67287.1"/>
    </source>
</evidence>
<dbReference type="EMBL" id="BA000023">
    <property type="protein sequence ID" value="BAB67287.1"/>
    <property type="molecule type" value="Genomic_DNA"/>
</dbReference>
<dbReference type="eggNOG" id="arCOG09888">
    <property type="taxonomic scope" value="Archaea"/>
</dbReference>
<keyword evidence="1" id="KW-0812">Transmembrane</keyword>
<keyword evidence="1" id="KW-1133">Transmembrane helix</keyword>
<dbReference type="KEGG" id="sto:STK_21810"/>
<keyword evidence="3" id="KW-1185">Reference proteome</keyword>
<dbReference type="OrthoDB" id="43182at2157"/>
<evidence type="ECO:0000256" key="1">
    <source>
        <dbReference type="SAM" id="Phobius"/>
    </source>
</evidence>
<dbReference type="PATRIC" id="fig|273063.9.peg.2477"/>
<organism evidence="2 3">
    <name type="scientific">Sulfurisphaera tokodaii (strain DSM 16993 / JCM 10545 / NBRC 100140 / 7)</name>
    <name type="common">Sulfolobus tokodaii</name>
    <dbReference type="NCBI Taxonomy" id="273063"/>
    <lineage>
        <taxon>Archaea</taxon>
        <taxon>Thermoproteota</taxon>
        <taxon>Thermoprotei</taxon>
        <taxon>Sulfolobales</taxon>
        <taxon>Sulfolobaceae</taxon>
        <taxon>Sulfurisphaera</taxon>
    </lineage>
</organism>
<reference evidence="3" key="1">
    <citation type="journal article" date="2001" name="DNA Res.">
        <title>Complete genome sequence of an aerobic thermoacidophilic Crenarchaeon, Sulfolobus tokodaii strain7.</title>
        <authorList>
            <person name="Kawarabayasi Y."/>
            <person name="Hino Y."/>
            <person name="Horikawa H."/>
            <person name="Jin-no K."/>
            <person name="Takahashi M."/>
            <person name="Sekine M."/>
            <person name="Baba S."/>
            <person name="Ankai A."/>
            <person name="Kosugi H."/>
            <person name="Hosoyama A."/>
            <person name="Fukui S."/>
            <person name="Nagai Y."/>
            <person name="Nishijima K."/>
            <person name="Otsuka R."/>
            <person name="Nakazawa H."/>
            <person name="Takamiya M."/>
            <person name="Kato Y."/>
            <person name="Yoshizawa T."/>
            <person name="Tanaka T."/>
            <person name="Kudoh Y."/>
            <person name="Yamazaki J."/>
            <person name="Kushida N."/>
            <person name="Oguchi A."/>
            <person name="Aoki K."/>
            <person name="Masuda S."/>
            <person name="Yanagii M."/>
            <person name="Nishimura M."/>
            <person name="Yamagishi A."/>
            <person name="Oshima T."/>
            <person name="Kikuchi H."/>
        </authorList>
    </citation>
    <scope>NUCLEOTIDE SEQUENCE [LARGE SCALE GENOMIC DNA]</scope>
    <source>
        <strain evidence="3">DSM 16993 / JCM 10545 / NBRC 100140 / 7</strain>
    </source>
</reference>
<dbReference type="Pfam" id="PF04693">
    <property type="entry name" value="DDE_Tnp_2"/>
    <property type="match status" value="1"/>
</dbReference>
<proteinExistence type="predicted"/>
<keyword evidence="1" id="KW-0472">Membrane</keyword>
<evidence type="ECO:0000313" key="3">
    <source>
        <dbReference type="Proteomes" id="UP000001015"/>
    </source>
</evidence>
<protein>
    <submittedName>
        <fullName evidence="2">Transposase</fullName>
    </submittedName>
</protein>
<gene>
    <name evidence="2" type="primary">ST2181</name>
    <name evidence="2" type="ordered locus">STK_21810</name>
</gene>
<dbReference type="AlphaFoldDB" id="Q96YJ0"/>
<dbReference type="InterPro" id="IPR006783">
    <property type="entry name" value="Transposase_ISC1217"/>
</dbReference>
<name>Q96YJ0_SULTO</name>
<dbReference type="GeneID" id="1460255"/>
<feature type="transmembrane region" description="Helical" evidence="1">
    <location>
        <begin position="307"/>
        <end position="326"/>
    </location>
</feature>
<dbReference type="RefSeq" id="WP_010980262.1">
    <property type="nucleotide sequence ID" value="NC_003106.2"/>
</dbReference>